<evidence type="ECO:0008006" key="4">
    <source>
        <dbReference type="Google" id="ProtNLM"/>
    </source>
</evidence>
<keyword evidence="3" id="KW-1185">Reference proteome</keyword>
<organism evidence="2 3">
    <name type="scientific">Aphis gossypii</name>
    <name type="common">Cotton aphid</name>
    <dbReference type="NCBI Taxonomy" id="80765"/>
    <lineage>
        <taxon>Eukaryota</taxon>
        <taxon>Metazoa</taxon>
        <taxon>Ecdysozoa</taxon>
        <taxon>Arthropoda</taxon>
        <taxon>Hexapoda</taxon>
        <taxon>Insecta</taxon>
        <taxon>Pterygota</taxon>
        <taxon>Neoptera</taxon>
        <taxon>Paraneoptera</taxon>
        <taxon>Hemiptera</taxon>
        <taxon>Sternorrhyncha</taxon>
        <taxon>Aphidomorpha</taxon>
        <taxon>Aphidoidea</taxon>
        <taxon>Aphididae</taxon>
        <taxon>Aphidini</taxon>
        <taxon>Aphis</taxon>
        <taxon>Aphis</taxon>
    </lineage>
</organism>
<sequence>MYITNHYLVAIHNVLCSVLVRFCVFTCCEPPRCLQVRCRLTCSNRSPNRFISSRFAVAGARSFVPTTYPPPKRRPKNIRTHFLPAPLLRKANDDFHARAANRYTWTVETCSAPNIRNVLLLLLWLYVM</sequence>
<dbReference type="EMBL" id="OU899034">
    <property type="protein sequence ID" value="CAH1707976.1"/>
    <property type="molecule type" value="Genomic_DNA"/>
</dbReference>
<proteinExistence type="predicted"/>
<feature type="chain" id="PRO_5040211978" description="Secreted protein" evidence="1">
    <location>
        <begin position="29"/>
        <end position="128"/>
    </location>
</feature>
<keyword evidence="1" id="KW-0732">Signal</keyword>
<dbReference type="AlphaFoldDB" id="A0A9P0NCW6"/>
<dbReference type="Proteomes" id="UP001154329">
    <property type="component" value="Chromosome 1"/>
</dbReference>
<evidence type="ECO:0000313" key="3">
    <source>
        <dbReference type="Proteomes" id="UP001154329"/>
    </source>
</evidence>
<feature type="signal peptide" evidence="1">
    <location>
        <begin position="1"/>
        <end position="28"/>
    </location>
</feature>
<gene>
    <name evidence="2" type="ORF">APHIGO_LOCUS237</name>
</gene>
<evidence type="ECO:0000313" key="2">
    <source>
        <dbReference type="EMBL" id="CAH1707976.1"/>
    </source>
</evidence>
<protein>
    <recommendedName>
        <fullName evidence="4">Secreted protein</fullName>
    </recommendedName>
</protein>
<name>A0A9P0NCW6_APHGO</name>
<evidence type="ECO:0000256" key="1">
    <source>
        <dbReference type="SAM" id="SignalP"/>
    </source>
</evidence>
<reference evidence="2" key="1">
    <citation type="submission" date="2022-02" db="EMBL/GenBank/DDBJ databases">
        <authorList>
            <person name="King R."/>
        </authorList>
    </citation>
    <scope>NUCLEOTIDE SEQUENCE</scope>
</reference>
<accession>A0A9P0NCW6</accession>
<reference evidence="2" key="2">
    <citation type="submission" date="2022-10" db="EMBL/GenBank/DDBJ databases">
        <authorList>
            <consortium name="ENA_rothamsted_submissions"/>
            <consortium name="culmorum"/>
            <person name="King R."/>
        </authorList>
    </citation>
    <scope>NUCLEOTIDE SEQUENCE</scope>
</reference>